<dbReference type="PANTHER" id="PTHR13799:SF14">
    <property type="entry name" value="GTP CYCLOHYDROLASE 1 TYPE 2 HOMOLOG"/>
    <property type="match status" value="1"/>
</dbReference>
<dbReference type="Gene3D" id="3.40.1390.30">
    <property type="entry name" value="NIF3 (NGG1p interacting factor 3)-like"/>
    <property type="match status" value="2"/>
</dbReference>
<dbReference type="EMBL" id="UOFQ01000065">
    <property type="protein sequence ID" value="VAW87475.1"/>
    <property type="molecule type" value="Genomic_DNA"/>
</dbReference>
<comment type="similarity">
    <text evidence="1">Belongs to the GTP cyclohydrolase I type 2/NIF3 family.</text>
</comment>
<accession>A0A3B0Z2G6</accession>
<sequence>MVALREILQYTNDLLEIDRFKDYAPNGLQVEGRSDIKSIVSGVTASLELVTAAVEAGADALLVHHGYFWKGEDPRISGMKKRRLQALLQHEISLIAYHLPLDAHPVYGNNALLGKLLGIEFKGMFGSSSPPLLMEGEFPAALSAAEISELLTTKLGRNPLHITAGERPIKTIAWCSGGAQNYIEEAAVHGVDAYISGEISEKTTHIAREMGIHYFAAGHHATERYGIEALSMHLSKQFNLQHQFIDIDNPV</sequence>
<evidence type="ECO:0000256" key="1">
    <source>
        <dbReference type="ARBA" id="ARBA00006964"/>
    </source>
</evidence>
<dbReference type="FunFam" id="3.40.1390.30:FF:000002">
    <property type="entry name" value="Nif3-like dinuclear metal center protein"/>
    <property type="match status" value="1"/>
</dbReference>
<reference evidence="3" key="1">
    <citation type="submission" date="2018-06" db="EMBL/GenBank/DDBJ databases">
        <authorList>
            <person name="Zhirakovskaya E."/>
        </authorList>
    </citation>
    <scope>NUCLEOTIDE SEQUENCE</scope>
</reference>
<dbReference type="InterPro" id="IPR002678">
    <property type="entry name" value="DUF34/NIF3"/>
</dbReference>
<keyword evidence="2" id="KW-0479">Metal-binding</keyword>
<dbReference type="AlphaFoldDB" id="A0A3B0Z2G6"/>
<dbReference type="GO" id="GO:0016787">
    <property type="term" value="F:hydrolase activity"/>
    <property type="evidence" value="ECO:0007669"/>
    <property type="project" value="UniProtKB-KW"/>
</dbReference>
<dbReference type="PANTHER" id="PTHR13799">
    <property type="entry name" value="NGG1 INTERACTING FACTOR 3"/>
    <property type="match status" value="1"/>
</dbReference>
<organism evidence="3">
    <name type="scientific">hydrothermal vent metagenome</name>
    <dbReference type="NCBI Taxonomy" id="652676"/>
    <lineage>
        <taxon>unclassified sequences</taxon>
        <taxon>metagenomes</taxon>
        <taxon>ecological metagenomes</taxon>
    </lineage>
</organism>
<gene>
    <name evidence="3" type="ORF">MNBD_GAMMA17-1053</name>
</gene>
<proteinExistence type="inferred from homology"/>
<dbReference type="Pfam" id="PF01784">
    <property type="entry name" value="DUF34_NIF3"/>
    <property type="match status" value="1"/>
</dbReference>
<dbReference type="GO" id="GO:0046872">
    <property type="term" value="F:metal ion binding"/>
    <property type="evidence" value="ECO:0007669"/>
    <property type="project" value="UniProtKB-KW"/>
</dbReference>
<keyword evidence="3" id="KW-0378">Hydrolase</keyword>
<dbReference type="NCBIfam" id="TIGR00486">
    <property type="entry name" value="YbgI_SA1388"/>
    <property type="match status" value="1"/>
</dbReference>
<name>A0A3B0Z2G6_9ZZZZ</name>
<protein>
    <submittedName>
        <fullName evidence="3">GTP cyclohydrolase 1 type 2 homolog YbgI</fullName>
    </submittedName>
</protein>
<evidence type="ECO:0000313" key="3">
    <source>
        <dbReference type="EMBL" id="VAW87475.1"/>
    </source>
</evidence>
<dbReference type="InterPro" id="IPR036069">
    <property type="entry name" value="DUF34/NIF3_sf"/>
</dbReference>
<dbReference type="GO" id="GO:0005737">
    <property type="term" value="C:cytoplasm"/>
    <property type="evidence" value="ECO:0007669"/>
    <property type="project" value="TreeGrafter"/>
</dbReference>
<evidence type="ECO:0000256" key="2">
    <source>
        <dbReference type="ARBA" id="ARBA00022723"/>
    </source>
</evidence>
<dbReference type="SUPFAM" id="SSF102705">
    <property type="entry name" value="NIF3 (NGG1p interacting factor 3)-like"/>
    <property type="match status" value="1"/>
</dbReference>